<evidence type="ECO:0000256" key="3">
    <source>
        <dbReference type="ARBA" id="ARBA00022475"/>
    </source>
</evidence>
<keyword evidence="10" id="KW-1185">Reference proteome</keyword>
<evidence type="ECO:0000256" key="2">
    <source>
        <dbReference type="ARBA" id="ARBA00022448"/>
    </source>
</evidence>
<dbReference type="InterPro" id="IPR001851">
    <property type="entry name" value="ABC_transp_permease"/>
</dbReference>
<dbReference type="RefSeq" id="WP_208095609.1">
    <property type="nucleotide sequence ID" value="NZ_JAGDYM010000004.1"/>
</dbReference>
<evidence type="ECO:0000256" key="4">
    <source>
        <dbReference type="ARBA" id="ARBA00022519"/>
    </source>
</evidence>
<dbReference type="PANTHER" id="PTHR32196">
    <property type="entry name" value="ABC TRANSPORTER PERMEASE PROTEIN YPHD-RELATED-RELATED"/>
    <property type="match status" value="1"/>
</dbReference>
<keyword evidence="6 8" id="KW-1133">Transmembrane helix</keyword>
<protein>
    <submittedName>
        <fullName evidence="9">ABC transporter permease</fullName>
    </submittedName>
</protein>
<comment type="caution">
    <text evidence="9">The sequence shown here is derived from an EMBL/GenBank/DDBJ whole genome shotgun (WGS) entry which is preliminary data.</text>
</comment>
<dbReference type="PROSITE" id="PS01307">
    <property type="entry name" value="MOTA"/>
    <property type="match status" value="1"/>
</dbReference>
<evidence type="ECO:0000313" key="9">
    <source>
        <dbReference type="EMBL" id="MBO1900835.1"/>
    </source>
</evidence>
<feature type="transmembrane region" description="Helical" evidence="8">
    <location>
        <begin position="301"/>
        <end position="318"/>
    </location>
</feature>
<keyword evidence="3" id="KW-1003">Cell membrane</keyword>
<feature type="transmembrane region" description="Helical" evidence="8">
    <location>
        <begin position="171"/>
        <end position="193"/>
    </location>
</feature>
<dbReference type="PANTHER" id="PTHR32196:SF21">
    <property type="entry name" value="ABC TRANSPORTER PERMEASE PROTEIN YPHD-RELATED"/>
    <property type="match status" value="1"/>
</dbReference>
<sequence length="332" mass="34326">MTIPTDTIPGPTPTAASRTRHLLGEYGVVLALVCLIIVISLLQPSFLALGNLMNVMSQWAPVAIMGIGMTYVMLTGGFDLSMASTYALGAVLAAAFGQTAPPLLAFAGAILITALVGTVNGLIVTELRVNPFIATLGSSLIIAGITLLLTGNKPIQVSFDPFTVLGRGELLGVPFSALLMVALFVLAGLILAYTRYGHNVYAAGGNREAARLSGIRTDWVIASTYTIAGVTAGIAGSITASKLSSAQAGLSGSLVFDVLTVVIVGGTALTGGKGSIWRTAVGVGILATLQNGFNLLDIDPYYQNIIKGVIIIAALASFDWSRFSRIRRPGAD</sequence>
<feature type="transmembrane region" description="Helical" evidence="8">
    <location>
        <begin position="71"/>
        <end position="97"/>
    </location>
</feature>
<evidence type="ECO:0000256" key="8">
    <source>
        <dbReference type="SAM" id="Phobius"/>
    </source>
</evidence>
<feature type="transmembrane region" description="Helical" evidence="8">
    <location>
        <begin position="103"/>
        <end position="125"/>
    </location>
</feature>
<organism evidence="9 10">
    <name type="scientific">Leucobacter weissii</name>
    <dbReference type="NCBI Taxonomy" id="1983706"/>
    <lineage>
        <taxon>Bacteria</taxon>
        <taxon>Bacillati</taxon>
        <taxon>Actinomycetota</taxon>
        <taxon>Actinomycetes</taxon>
        <taxon>Micrococcales</taxon>
        <taxon>Microbacteriaceae</taxon>
        <taxon>Leucobacter</taxon>
    </lineage>
</organism>
<dbReference type="EMBL" id="JAGDYM010000004">
    <property type="protein sequence ID" value="MBO1900835.1"/>
    <property type="molecule type" value="Genomic_DNA"/>
</dbReference>
<keyword evidence="4" id="KW-0997">Cell inner membrane</keyword>
<comment type="subcellular location">
    <subcellularLocation>
        <location evidence="1">Cell membrane</location>
        <topology evidence="1">Multi-pass membrane protein</topology>
    </subcellularLocation>
</comment>
<dbReference type="Pfam" id="PF02653">
    <property type="entry name" value="BPD_transp_2"/>
    <property type="match status" value="1"/>
</dbReference>
<feature type="transmembrane region" description="Helical" evidence="8">
    <location>
        <begin position="26"/>
        <end position="50"/>
    </location>
</feature>
<feature type="transmembrane region" description="Helical" evidence="8">
    <location>
        <begin position="250"/>
        <end position="269"/>
    </location>
</feature>
<dbReference type="Proteomes" id="UP000664382">
    <property type="component" value="Unassembled WGS sequence"/>
</dbReference>
<evidence type="ECO:0000256" key="7">
    <source>
        <dbReference type="ARBA" id="ARBA00023136"/>
    </source>
</evidence>
<accession>A0A939SAU6</accession>
<keyword evidence="5 8" id="KW-0812">Transmembrane</keyword>
<dbReference type="AlphaFoldDB" id="A0A939SAU6"/>
<evidence type="ECO:0000256" key="5">
    <source>
        <dbReference type="ARBA" id="ARBA00022692"/>
    </source>
</evidence>
<feature type="transmembrane region" description="Helical" evidence="8">
    <location>
        <begin position="276"/>
        <end position="295"/>
    </location>
</feature>
<reference evidence="9" key="1">
    <citation type="submission" date="2021-03" db="EMBL/GenBank/DDBJ databases">
        <title>Leucobacter chromiisoli sp. nov., isolated from chromium-containing soil of chemical plant.</title>
        <authorList>
            <person name="Xu Z."/>
        </authorList>
    </citation>
    <scope>NUCLEOTIDE SEQUENCE</scope>
    <source>
        <strain evidence="9">S27</strain>
    </source>
</reference>
<dbReference type="InterPro" id="IPR000540">
    <property type="entry name" value="Flag_MotA_CS"/>
</dbReference>
<dbReference type="GO" id="GO:0005886">
    <property type="term" value="C:plasma membrane"/>
    <property type="evidence" value="ECO:0007669"/>
    <property type="project" value="UniProtKB-SubCell"/>
</dbReference>
<feature type="transmembrane region" description="Helical" evidence="8">
    <location>
        <begin position="132"/>
        <end position="151"/>
    </location>
</feature>
<evidence type="ECO:0000256" key="1">
    <source>
        <dbReference type="ARBA" id="ARBA00004651"/>
    </source>
</evidence>
<gene>
    <name evidence="9" type="ORF">J4H92_02595</name>
</gene>
<dbReference type="CDD" id="cd06579">
    <property type="entry name" value="TM_PBP1_transp_AraH_like"/>
    <property type="match status" value="1"/>
</dbReference>
<dbReference type="GO" id="GO:0022857">
    <property type="term" value="F:transmembrane transporter activity"/>
    <property type="evidence" value="ECO:0007669"/>
    <property type="project" value="InterPro"/>
</dbReference>
<keyword evidence="2" id="KW-0813">Transport</keyword>
<evidence type="ECO:0000256" key="6">
    <source>
        <dbReference type="ARBA" id="ARBA00022989"/>
    </source>
</evidence>
<feature type="transmembrane region" description="Helical" evidence="8">
    <location>
        <begin position="219"/>
        <end position="238"/>
    </location>
</feature>
<keyword evidence="7 8" id="KW-0472">Membrane</keyword>
<name>A0A939SAU6_9MICO</name>
<proteinExistence type="predicted"/>
<evidence type="ECO:0000313" key="10">
    <source>
        <dbReference type="Proteomes" id="UP000664382"/>
    </source>
</evidence>